<dbReference type="Gene3D" id="2.30.30.40">
    <property type="entry name" value="SH3 Domains"/>
    <property type="match status" value="1"/>
</dbReference>
<feature type="domain" description="SH3" evidence="6">
    <location>
        <begin position="297"/>
        <end position="358"/>
    </location>
</feature>
<evidence type="ECO:0000259" key="6">
    <source>
        <dbReference type="PROSITE" id="PS50002"/>
    </source>
</evidence>
<reference evidence="8" key="1">
    <citation type="submission" date="2025-08" db="UniProtKB">
        <authorList>
            <consortium name="RefSeq"/>
        </authorList>
    </citation>
    <scope>IDENTIFICATION</scope>
    <source>
        <tissue evidence="8">Gonad</tissue>
    </source>
</reference>
<dbReference type="PRINTS" id="PR00452">
    <property type="entry name" value="SH3DOMAIN"/>
</dbReference>
<dbReference type="SUPFAM" id="SSF50044">
    <property type="entry name" value="SH3-domain"/>
    <property type="match status" value="1"/>
</dbReference>
<dbReference type="Proteomes" id="UP000515135">
    <property type="component" value="Unplaced"/>
</dbReference>
<evidence type="ECO:0000256" key="4">
    <source>
        <dbReference type="PROSITE-ProRule" id="PRU00192"/>
    </source>
</evidence>
<protein>
    <recommendedName>
        <fullName evidence="2">SH3 domain-containing YSC84-like protein 1</fullName>
    </recommendedName>
</protein>
<organism evidence="7 8">
    <name type="scientific">Branchiostoma belcheri</name>
    <name type="common">Amphioxus</name>
    <dbReference type="NCBI Taxonomy" id="7741"/>
    <lineage>
        <taxon>Eukaryota</taxon>
        <taxon>Metazoa</taxon>
        <taxon>Chordata</taxon>
        <taxon>Cephalochordata</taxon>
        <taxon>Leptocardii</taxon>
        <taxon>Amphioxiformes</taxon>
        <taxon>Branchiostomatidae</taxon>
        <taxon>Branchiostoma</taxon>
    </lineage>
</organism>
<dbReference type="InterPro" id="IPR007461">
    <property type="entry name" value="Ysc84_actin-binding"/>
</dbReference>
<evidence type="ECO:0000313" key="7">
    <source>
        <dbReference type="Proteomes" id="UP000515135"/>
    </source>
</evidence>
<evidence type="ECO:0000313" key="8">
    <source>
        <dbReference type="RefSeq" id="XP_019638655.1"/>
    </source>
</evidence>
<dbReference type="PANTHER" id="PTHR15629:SF2">
    <property type="entry name" value="SH3 DOMAIN-CONTAINING YSC84-LIKE PROTEIN 1"/>
    <property type="match status" value="1"/>
</dbReference>
<evidence type="ECO:0000256" key="5">
    <source>
        <dbReference type="SAM" id="MobiDB-lite"/>
    </source>
</evidence>
<dbReference type="FunFam" id="2.30.30.40:FF:000100">
    <property type="entry name" value="SH3 domain-containing YSC84-like protein 1"/>
    <property type="match status" value="1"/>
</dbReference>
<dbReference type="OrthoDB" id="443981at2759"/>
<dbReference type="GO" id="GO:0035091">
    <property type="term" value="F:phosphatidylinositol binding"/>
    <property type="evidence" value="ECO:0007669"/>
    <property type="project" value="TreeGrafter"/>
</dbReference>
<evidence type="ECO:0000256" key="3">
    <source>
        <dbReference type="ARBA" id="ARBA00022443"/>
    </source>
</evidence>
<dbReference type="KEGG" id="bbel:109480789"/>
<comment type="similarity">
    <text evidence="1">Belongs to the SH3YL1 family.</text>
</comment>
<feature type="region of interest" description="Disordered" evidence="5">
    <location>
        <begin position="242"/>
        <end position="267"/>
    </location>
</feature>
<dbReference type="GO" id="GO:1900027">
    <property type="term" value="P:regulation of ruffle assembly"/>
    <property type="evidence" value="ECO:0007669"/>
    <property type="project" value="TreeGrafter"/>
</dbReference>
<keyword evidence="3 4" id="KW-0728">SH3 domain</keyword>
<evidence type="ECO:0000256" key="1">
    <source>
        <dbReference type="ARBA" id="ARBA00007761"/>
    </source>
</evidence>
<dbReference type="RefSeq" id="XP_019638655.1">
    <property type="nucleotide sequence ID" value="XM_019783096.1"/>
</dbReference>
<dbReference type="PANTHER" id="PTHR15629">
    <property type="entry name" value="SH3YL1 PROTEIN"/>
    <property type="match status" value="1"/>
</dbReference>
<dbReference type="InterPro" id="IPR001452">
    <property type="entry name" value="SH3_domain"/>
</dbReference>
<dbReference type="GeneID" id="109480789"/>
<accession>A0A6P4ZBD9</accession>
<dbReference type="AlphaFoldDB" id="A0A6P4ZBD9"/>
<dbReference type="InterPro" id="IPR036028">
    <property type="entry name" value="SH3-like_dom_sf"/>
</dbReference>
<keyword evidence="7" id="KW-1185">Reference proteome</keyword>
<feature type="compositionally biased region" description="Polar residues" evidence="5">
    <location>
        <begin position="242"/>
        <end position="255"/>
    </location>
</feature>
<dbReference type="CDD" id="cd11841">
    <property type="entry name" value="SH3_SH3YL1_like"/>
    <property type="match status" value="1"/>
</dbReference>
<dbReference type="InterPro" id="IPR051702">
    <property type="entry name" value="SH3_domain_YSC84-like"/>
</dbReference>
<proteinExistence type="inferred from homology"/>
<dbReference type="Pfam" id="PF04366">
    <property type="entry name" value="Ysc84"/>
    <property type="match status" value="1"/>
</dbReference>
<dbReference type="PROSITE" id="PS50002">
    <property type="entry name" value="SH3"/>
    <property type="match status" value="1"/>
</dbReference>
<dbReference type="InterPro" id="IPR035511">
    <property type="entry name" value="SH3YL1_SH3"/>
</dbReference>
<name>A0A6P4ZBD9_BRABE</name>
<dbReference type="Pfam" id="PF14604">
    <property type="entry name" value="SH3_9"/>
    <property type="match status" value="1"/>
</dbReference>
<dbReference type="CDD" id="cd11525">
    <property type="entry name" value="SYLF_SH3YL1_like"/>
    <property type="match status" value="1"/>
</dbReference>
<evidence type="ECO:0000256" key="2">
    <source>
        <dbReference type="ARBA" id="ARBA00019109"/>
    </source>
</evidence>
<gene>
    <name evidence="8" type="primary">LOC109480789</name>
</gene>
<dbReference type="GO" id="GO:0032587">
    <property type="term" value="C:ruffle membrane"/>
    <property type="evidence" value="ECO:0007669"/>
    <property type="project" value="TreeGrafter"/>
</dbReference>
<dbReference type="SMART" id="SM00326">
    <property type="entry name" value="SH3"/>
    <property type="match status" value="1"/>
</dbReference>
<dbReference type="InterPro" id="IPR033643">
    <property type="entry name" value="SYLF_SH3YL1-like"/>
</dbReference>
<sequence>MVNTPVPHSLKSEAKKAAKILRDFTVPSAKTGPDKIIPVSILARARGLAVLTVFKAGFLVSARGGSGIVIARISEDRWSAPSAVGLAGLGGGFEIGAEVTDFVIILNSQSAVDAFSKGGNLTLGGNFTIAAGPLGRNMEGDVAVRSPSAIYTYSKTRGLFAGISLEGTGIIERKDANRKFYGGDVRAYEILNGTVHPPSVADPLYEILHRHYEAAEKILVEAAKKAAVKKAAKADRPKSFNFGSYRSKSMKNSSTSDDKPSRKMRSKFTSARRCTSLVEERTTSEEDLQSIFMDRLACPFEVTALFSFEGELPCDLYFQEGDKITVLTRTHTQNDWWEGRLKGRKGIFPANYVQLPRP</sequence>